<dbReference type="EMBL" id="CAJJDP010000114">
    <property type="protein sequence ID" value="CAD8197263.1"/>
    <property type="molecule type" value="Genomic_DNA"/>
</dbReference>
<keyword evidence="3" id="KW-1185">Reference proteome</keyword>
<feature type="compositionally biased region" description="Low complexity" evidence="1">
    <location>
        <begin position="123"/>
        <end position="134"/>
    </location>
</feature>
<name>A0A8S1X5D9_PAROT</name>
<accession>A0A8S1X5D9</accession>
<comment type="caution">
    <text evidence="2">The sequence shown here is derived from an EMBL/GenBank/DDBJ whole genome shotgun (WGS) entry which is preliminary data.</text>
</comment>
<dbReference type="AlphaFoldDB" id="A0A8S1X5D9"/>
<feature type="region of interest" description="Disordered" evidence="1">
    <location>
        <begin position="1"/>
        <end position="20"/>
    </location>
</feature>
<gene>
    <name evidence="2" type="ORF">POCTA_138.1.T1140021</name>
</gene>
<sequence length="684" mass="80062">MQQNIVFDISSENSSSSDEDEFIKIDQQNSSILSIRAPNLFDSDTPQEFQQIPEATHSLRKQHTVTFETLNTNEGERRQLNKWNLSEKENRNRNSFTITTELTEKDKGNCKKNVNESFEYLQKQKSSQQQQIKSNTYKQPCQPKRVSNINYSSIDNFQNQSMAQKLLELDLPALISQITNKRRVNNNNNNNNNINNNHNNSFHNHNSNFYNSNPKPQMSQKQGCIVRQSFNKQGSQGDIPIVQQTRERSITMILRQPGKIVNQKYIVFSFNYYQLFFQLNELSFLLADSDDFIWQQLRRNAKVSLPERITNSLYNKYAESQNYYFTKDINEIILDQPTKPNIVFKDLALLDEDVEYMKKIYQPHCLDNKMEVLTEFYKFHNDLPRWAVSSSIVNILNEYYNLKRKLEYYKIQKIIDEENKNNPEKPPKGIVGDQPIQTESTPPSHTIESGIIVGNVLDELQNTPSYSKHNQEKQNRKVNNNNDIHQQLLKIEKLKTERQQDNNNIIKEFKLQQILTTDKMKNIKQLITSQKRQLKIIHPDQCGELDPPKPKLKHQQILDQLHKRVNEKIQLKKRNVVQNKDPSREIKSVHFGEDKKENFFKSPRNMKTQCTSKMTPKSNSKVGKTQTFHDTSSRKPINNLLSTRNIGAKTCHQISNNIKSKMPQKPISFKTLTTPRSVQQKLQL</sequence>
<evidence type="ECO:0000313" key="3">
    <source>
        <dbReference type="Proteomes" id="UP000683925"/>
    </source>
</evidence>
<reference evidence="2" key="1">
    <citation type="submission" date="2021-01" db="EMBL/GenBank/DDBJ databases">
        <authorList>
            <consortium name="Genoscope - CEA"/>
            <person name="William W."/>
        </authorList>
    </citation>
    <scope>NUCLEOTIDE SEQUENCE</scope>
</reference>
<protein>
    <submittedName>
        <fullName evidence="2">Uncharacterized protein</fullName>
    </submittedName>
</protein>
<dbReference type="OMA" id="NTYCTIN"/>
<evidence type="ECO:0000256" key="1">
    <source>
        <dbReference type="SAM" id="MobiDB-lite"/>
    </source>
</evidence>
<evidence type="ECO:0000313" key="2">
    <source>
        <dbReference type="EMBL" id="CAD8197263.1"/>
    </source>
</evidence>
<feature type="region of interest" description="Disordered" evidence="1">
    <location>
        <begin position="123"/>
        <end position="143"/>
    </location>
</feature>
<dbReference type="OrthoDB" id="292259at2759"/>
<organism evidence="2 3">
    <name type="scientific">Paramecium octaurelia</name>
    <dbReference type="NCBI Taxonomy" id="43137"/>
    <lineage>
        <taxon>Eukaryota</taxon>
        <taxon>Sar</taxon>
        <taxon>Alveolata</taxon>
        <taxon>Ciliophora</taxon>
        <taxon>Intramacronucleata</taxon>
        <taxon>Oligohymenophorea</taxon>
        <taxon>Peniculida</taxon>
        <taxon>Parameciidae</taxon>
        <taxon>Paramecium</taxon>
    </lineage>
</organism>
<dbReference type="Proteomes" id="UP000683925">
    <property type="component" value="Unassembled WGS sequence"/>
</dbReference>
<feature type="region of interest" description="Disordered" evidence="1">
    <location>
        <begin position="608"/>
        <end position="635"/>
    </location>
</feature>
<feature type="region of interest" description="Disordered" evidence="1">
    <location>
        <begin position="419"/>
        <end position="445"/>
    </location>
</feature>
<proteinExistence type="predicted"/>
<feature type="compositionally biased region" description="Polar residues" evidence="1">
    <location>
        <begin position="435"/>
        <end position="445"/>
    </location>
</feature>